<name>A0A409YF53_9AGAR</name>
<evidence type="ECO:0000313" key="1">
    <source>
        <dbReference type="EMBL" id="PPR01630.1"/>
    </source>
</evidence>
<proteinExistence type="predicted"/>
<keyword evidence="2" id="KW-1185">Reference proteome</keyword>
<dbReference type="Proteomes" id="UP000284706">
    <property type="component" value="Unassembled WGS sequence"/>
</dbReference>
<dbReference type="OrthoDB" id="3127336at2759"/>
<comment type="caution">
    <text evidence="1">The sequence shown here is derived from an EMBL/GenBank/DDBJ whole genome shotgun (WGS) entry which is preliminary data.</text>
</comment>
<dbReference type="EMBL" id="NHYE01000920">
    <property type="protein sequence ID" value="PPR01630.1"/>
    <property type="molecule type" value="Genomic_DNA"/>
</dbReference>
<dbReference type="InParanoid" id="A0A409YF53"/>
<sequence length="154" mass="16658">MLPPSRSRASLRWLAYLWGSQRPLLPTLPPLSHQAEGMGCMLGVTPSCPLLPARRAGIVAVAVAPRYHQSTWPRCYPLAMREFGVDACGVASWLIPHVPHLQSRVGCGRLACGLPQRRSTAVSSPACECRQGRVSCLLLGKPEHCSVSLPTPLD</sequence>
<evidence type="ECO:0000313" key="2">
    <source>
        <dbReference type="Proteomes" id="UP000284706"/>
    </source>
</evidence>
<accession>A0A409YF53</accession>
<protein>
    <submittedName>
        <fullName evidence="1">Uncharacterized protein</fullName>
    </submittedName>
</protein>
<dbReference type="AlphaFoldDB" id="A0A409YF53"/>
<organism evidence="1 2">
    <name type="scientific">Gymnopilus dilepis</name>
    <dbReference type="NCBI Taxonomy" id="231916"/>
    <lineage>
        <taxon>Eukaryota</taxon>
        <taxon>Fungi</taxon>
        <taxon>Dikarya</taxon>
        <taxon>Basidiomycota</taxon>
        <taxon>Agaricomycotina</taxon>
        <taxon>Agaricomycetes</taxon>
        <taxon>Agaricomycetidae</taxon>
        <taxon>Agaricales</taxon>
        <taxon>Agaricineae</taxon>
        <taxon>Hymenogastraceae</taxon>
        <taxon>Gymnopilus</taxon>
    </lineage>
</organism>
<reference evidence="1 2" key="1">
    <citation type="journal article" date="2018" name="Evol. Lett.">
        <title>Horizontal gene cluster transfer increased hallucinogenic mushroom diversity.</title>
        <authorList>
            <person name="Reynolds H.T."/>
            <person name="Vijayakumar V."/>
            <person name="Gluck-Thaler E."/>
            <person name="Korotkin H.B."/>
            <person name="Matheny P.B."/>
            <person name="Slot J.C."/>
        </authorList>
    </citation>
    <scope>NUCLEOTIDE SEQUENCE [LARGE SCALE GENOMIC DNA]</scope>
    <source>
        <strain evidence="1 2">SRW20</strain>
    </source>
</reference>
<gene>
    <name evidence="1" type="ORF">CVT26_013322</name>
</gene>